<evidence type="ECO:0000313" key="2">
    <source>
        <dbReference type="EMBL" id="GAA5090705.1"/>
    </source>
</evidence>
<dbReference type="EMBL" id="BAABKD010000009">
    <property type="protein sequence ID" value="GAA5090705.1"/>
    <property type="molecule type" value="Genomic_DNA"/>
</dbReference>
<keyword evidence="3" id="KW-1185">Reference proteome</keyword>
<gene>
    <name evidence="2" type="ORF">GCM10023337_15410</name>
</gene>
<evidence type="ECO:0000256" key="1">
    <source>
        <dbReference type="SAM" id="Coils"/>
    </source>
</evidence>
<evidence type="ECO:0000313" key="3">
    <source>
        <dbReference type="Proteomes" id="UP001500227"/>
    </source>
</evidence>
<keyword evidence="1" id="KW-0175">Coiled coil</keyword>
<proteinExistence type="predicted"/>
<dbReference type="Proteomes" id="UP001500227">
    <property type="component" value="Unassembled WGS sequence"/>
</dbReference>
<accession>A0ABP9M8V4</accession>
<reference evidence="3" key="1">
    <citation type="journal article" date="2019" name="Int. J. Syst. Evol. Microbiol.">
        <title>The Global Catalogue of Microorganisms (GCM) 10K type strain sequencing project: providing services to taxonomists for standard genome sequencing and annotation.</title>
        <authorList>
            <consortium name="The Broad Institute Genomics Platform"/>
            <consortium name="The Broad Institute Genome Sequencing Center for Infectious Disease"/>
            <person name="Wu L."/>
            <person name="Ma J."/>
        </authorList>
    </citation>
    <scope>NUCLEOTIDE SEQUENCE [LARGE SCALE GENOMIC DNA]</scope>
    <source>
        <strain evidence="3">JCM 18423</strain>
    </source>
</reference>
<sequence length="437" mass="50244">MTIGFEVYSDKEIDRALVSRYWAQDEEGKFVEKVSELLPFEGIKNISQLVSYINEISKAWDERFQCSRCEEYQVIRSRSDYLSSKGIVCRSCIQKEKEDNEERRRKEVERLNEKLDEITEKNSSLRLNYTNLKDDEVLLLLALSKSINPRLTSSTFKLSNSTGIAPADTLFFIKKLYDCGVLTHYPPHALEGAYILEDESISFYLSRVAFMLVPDVSLGRGEALFEMLRMREHKQLSRILQLWLDYAVSDCMAYLFSECSLHGLETDAEDDLKIKSILRTALETWSIAQLWSVIWKVVRDAASLSTRVYYSKAKAAATLPGKIKRYLEQQVKEGTTLKSWERPNHQPAGTLGDIFYEYFGIDEQTLGLEVMEMFSESNEEEAEWFEESVSHIMERALFLGLGARFLIDFAEHIRSGKSVVEALASLVESYPELDDAT</sequence>
<dbReference type="RefSeq" id="WP_345370828.1">
    <property type="nucleotide sequence ID" value="NZ_BAABKD010000009.1"/>
</dbReference>
<organism evidence="2 3">
    <name type="scientific">Paenalcaligenes hermetiae</name>
    <dbReference type="NCBI Taxonomy" id="1157987"/>
    <lineage>
        <taxon>Bacteria</taxon>
        <taxon>Pseudomonadati</taxon>
        <taxon>Pseudomonadota</taxon>
        <taxon>Betaproteobacteria</taxon>
        <taxon>Burkholderiales</taxon>
        <taxon>Alcaligenaceae</taxon>
        <taxon>Paenalcaligenes</taxon>
    </lineage>
</organism>
<protein>
    <submittedName>
        <fullName evidence="2">Uncharacterized protein</fullName>
    </submittedName>
</protein>
<name>A0ABP9M8V4_9BURK</name>
<comment type="caution">
    <text evidence="2">The sequence shown here is derived from an EMBL/GenBank/DDBJ whole genome shotgun (WGS) entry which is preliminary data.</text>
</comment>
<feature type="coiled-coil region" evidence="1">
    <location>
        <begin position="94"/>
        <end position="135"/>
    </location>
</feature>